<gene>
    <name evidence="4" type="ORF">PAPOLLO_LOCUS12049</name>
</gene>
<accession>A0A8S3WZT5</accession>
<evidence type="ECO:0000256" key="2">
    <source>
        <dbReference type="SAM" id="MobiDB-lite"/>
    </source>
</evidence>
<evidence type="ECO:0000313" key="5">
    <source>
        <dbReference type="Proteomes" id="UP000691718"/>
    </source>
</evidence>
<dbReference type="PROSITE" id="PS51253">
    <property type="entry name" value="HTH_CENPB"/>
    <property type="match status" value="1"/>
</dbReference>
<feature type="compositionally biased region" description="Low complexity" evidence="2">
    <location>
        <begin position="216"/>
        <end position="230"/>
    </location>
</feature>
<feature type="domain" description="HTH CENPB-type" evidence="3">
    <location>
        <begin position="1"/>
        <end position="53"/>
    </location>
</feature>
<evidence type="ECO:0000256" key="1">
    <source>
        <dbReference type="ARBA" id="ARBA00023125"/>
    </source>
</evidence>
<keyword evidence="1" id="KW-0238">DNA-binding</keyword>
<dbReference type="AlphaFoldDB" id="A0A8S3WZT5"/>
<dbReference type="GO" id="GO:0003677">
    <property type="term" value="F:DNA binding"/>
    <property type="evidence" value="ECO:0007669"/>
    <property type="project" value="UniProtKB-KW"/>
</dbReference>
<feature type="region of interest" description="Disordered" evidence="2">
    <location>
        <begin position="211"/>
        <end position="242"/>
    </location>
</feature>
<evidence type="ECO:0000313" key="4">
    <source>
        <dbReference type="EMBL" id="CAG4990979.1"/>
    </source>
</evidence>
<dbReference type="EMBL" id="CAJQZP010000881">
    <property type="protein sequence ID" value="CAG4990979.1"/>
    <property type="molecule type" value="Genomic_DNA"/>
</dbReference>
<feature type="region of interest" description="Disordered" evidence="2">
    <location>
        <begin position="324"/>
        <end position="348"/>
    </location>
</feature>
<dbReference type="OrthoDB" id="71166at2759"/>
<evidence type="ECO:0000259" key="3">
    <source>
        <dbReference type="PROSITE" id="PS51253"/>
    </source>
</evidence>
<sequence>MLDKHIPVTKEDLMDSVQRIIIDKKQEIPFKDNRPGKKWYTSFLKRHPTIAERVAQNLCTTRDNVTQEDIEKWFSEAESDLKDRNLIDIMQHPERIFNTDESAFFLNPKPGHVLARKGYASSGDDKENLTVLIRGNAAGKLAPTLVVYNKQTDVVNEESSNPVSVTNNPDANDSPREIQTIPVLSCNINNSEPSISSHTNCLSKDHQLTSTIPVATSNPSPGTNNPNSTESSKEIRTNPDLYCSANFDDSEPSTSTQTNCMSIKTSGLNSSNMENVGQEDNNIRDDSLPRCSHKTPIRTVNVGTSNYVIPSPFKRNLFWPETDETTKNKKREKVTKQKNRSESSDTESEIIYAESEESILSGGSELDDAPLSTLVPSQHKLSKGSYVIVLYEGQHFPGAIENRNKNEFEVSTMTFSTGNTYKWPEKTDKMWYQSEDIAEYIRPPKLINNKIGFYSVEEMQ</sequence>
<proteinExistence type="predicted"/>
<keyword evidence="5" id="KW-1185">Reference proteome</keyword>
<name>A0A8S3WZT5_PARAO</name>
<feature type="compositionally biased region" description="Basic residues" evidence="2">
    <location>
        <begin position="328"/>
        <end position="338"/>
    </location>
</feature>
<comment type="caution">
    <text evidence="4">The sequence shown here is derived from an EMBL/GenBank/DDBJ whole genome shotgun (WGS) entry which is preliminary data.</text>
</comment>
<protein>
    <submittedName>
        <fullName evidence="4">(apollo) hypothetical protein</fullName>
    </submittedName>
</protein>
<dbReference type="InterPro" id="IPR006600">
    <property type="entry name" value="HTH_CenpB_DNA-bd_dom"/>
</dbReference>
<organism evidence="4 5">
    <name type="scientific">Parnassius apollo</name>
    <name type="common">Apollo butterfly</name>
    <name type="synonym">Papilio apollo</name>
    <dbReference type="NCBI Taxonomy" id="110799"/>
    <lineage>
        <taxon>Eukaryota</taxon>
        <taxon>Metazoa</taxon>
        <taxon>Ecdysozoa</taxon>
        <taxon>Arthropoda</taxon>
        <taxon>Hexapoda</taxon>
        <taxon>Insecta</taxon>
        <taxon>Pterygota</taxon>
        <taxon>Neoptera</taxon>
        <taxon>Endopterygota</taxon>
        <taxon>Lepidoptera</taxon>
        <taxon>Glossata</taxon>
        <taxon>Ditrysia</taxon>
        <taxon>Papilionoidea</taxon>
        <taxon>Papilionidae</taxon>
        <taxon>Parnassiinae</taxon>
        <taxon>Parnassini</taxon>
        <taxon>Parnassius</taxon>
        <taxon>Parnassius</taxon>
    </lineage>
</organism>
<reference evidence="4" key="1">
    <citation type="submission" date="2021-04" db="EMBL/GenBank/DDBJ databases">
        <authorList>
            <person name="Tunstrom K."/>
        </authorList>
    </citation>
    <scope>NUCLEOTIDE SEQUENCE</scope>
</reference>
<dbReference type="Proteomes" id="UP000691718">
    <property type="component" value="Unassembled WGS sequence"/>
</dbReference>